<accession>A0A6J5LPF6</accession>
<dbReference type="Pfam" id="PF01556">
    <property type="entry name" value="DnaJ_C"/>
    <property type="match status" value="1"/>
</dbReference>
<dbReference type="SUPFAM" id="SSF46565">
    <property type="entry name" value="Chaperone J-domain"/>
    <property type="match status" value="1"/>
</dbReference>
<feature type="domain" description="J" evidence="2">
    <location>
        <begin position="2"/>
        <end position="63"/>
    </location>
</feature>
<dbReference type="InterPro" id="IPR001623">
    <property type="entry name" value="DnaJ_domain"/>
</dbReference>
<dbReference type="CDD" id="cd06257">
    <property type="entry name" value="DnaJ"/>
    <property type="match status" value="1"/>
</dbReference>
<dbReference type="GO" id="GO:0051082">
    <property type="term" value="F:unfolded protein binding"/>
    <property type="evidence" value="ECO:0007669"/>
    <property type="project" value="InterPro"/>
</dbReference>
<dbReference type="SUPFAM" id="SSF49493">
    <property type="entry name" value="HSP40/DnaJ peptide-binding domain"/>
    <property type="match status" value="2"/>
</dbReference>
<evidence type="ECO:0000256" key="1">
    <source>
        <dbReference type="ARBA" id="ARBA00023186"/>
    </source>
</evidence>
<dbReference type="EMBL" id="LR796274">
    <property type="protein sequence ID" value="CAB4133619.1"/>
    <property type="molecule type" value="Genomic_DNA"/>
</dbReference>
<dbReference type="InterPro" id="IPR036869">
    <property type="entry name" value="J_dom_sf"/>
</dbReference>
<dbReference type="Gene3D" id="1.10.287.110">
    <property type="entry name" value="DnaJ domain"/>
    <property type="match status" value="1"/>
</dbReference>
<dbReference type="CDD" id="cd10747">
    <property type="entry name" value="DnaJ_C"/>
    <property type="match status" value="1"/>
</dbReference>
<organism evidence="3">
    <name type="scientific">uncultured Caudovirales phage</name>
    <dbReference type="NCBI Taxonomy" id="2100421"/>
    <lineage>
        <taxon>Viruses</taxon>
        <taxon>Duplodnaviria</taxon>
        <taxon>Heunggongvirae</taxon>
        <taxon>Uroviricota</taxon>
        <taxon>Caudoviricetes</taxon>
        <taxon>Peduoviridae</taxon>
        <taxon>Maltschvirus</taxon>
        <taxon>Maltschvirus maltsch</taxon>
    </lineage>
</organism>
<dbReference type="Pfam" id="PF00226">
    <property type="entry name" value="DnaJ"/>
    <property type="match status" value="1"/>
</dbReference>
<sequence length="288" mass="31998">MTHYEILGVAENATQDEIKKAYKKLAMQHHPDRGGDTNKFQEIQSAYNVIGEEQARQQYDAQRRGGGGFHFNVNGQDFGGGIPPGMEDMLRNFGFAFGSGFAGGGDPFGQFRQPRKNKDIEITLRVSLASTLEEQMQTVSIKTTNGDREVVDVKLPQGVRTNTTIKYTNLGDNFFGSLPRGDLYIRVHVEDDSNFFVDNIDLVKKVDIDCLHAIIGTPITIDGLDGKKFEINIPAGTQNGTKFRLQQQGLYAMNQNIRGNLIVFVNITVPTNLSSDSIETIKNLLNHQ</sequence>
<proteinExistence type="predicted"/>
<keyword evidence="1" id="KW-0143">Chaperone</keyword>
<dbReference type="PRINTS" id="PR00625">
    <property type="entry name" value="JDOMAIN"/>
</dbReference>
<reference evidence="3" key="1">
    <citation type="submission" date="2020-04" db="EMBL/GenBank/DDBJ databases">
        <authorList>
            <person name="Chiriac C."/>
            <person name="Salcher M."/>
            <person name="Ghai R."/>
            <person name="Kavagutti S V."/>
        </authorList>
    </citation>
    <scope>NUCLEOTIDE SEQUENCE</scope>
</reference>
<dbReference type="Gene3D" id="2.60.260.20">
    <property type="entry name" value="Urease metallochaperone UreE, N-terminal domain"/>
    <property type="match status" value="2"/>
</dbReference>
<dbReference type="SMART" id="SM00271">
    <property type="entry name" value="DnaJ"/>
    <property type="match status" value="1"/>
</dbReference>
<protein>
    <submittedName>
        <fullName evidence="3">CbpA DnaJ-class molecular chaperone</fullName>
    </submittedName>
</protein>
<dbReference type="InterPro" id="IPR008971">
    <property type="entry name" value="HSP40/DnaJ_pept-bd"/>
</dbReference>
<dbReference type="PANTHER" id="PTHR43096:SF52">
    <property type="entry name" value="DNAJ HOMOLOG 1, MITOCHONDRIAL-RELATED"/>
    <property type="match status" value="1"/>
</dbReference>
<evidence type="ECO:0000259" key="2">
    <source>
        <dbReference type="PROSITE" id="PS50076"/>
    </source>
</evidence>
<gene>
    <name evidence="3" type="ORF">UFOVP257_341</name>
</gene>
<dbReference type="PROSITE" id="PS50076">
    <property type="entry name" value="DNAJ_2"/>
    <property type="match status" value="1"/>
</dbReference>
<dbReference type="InterPro" id="IPR002939">
    <property type="entry name" value="DnaJ_C"/>
</dbReference>
<dbReference type="GO" id="GO:0042026">
    <property type="term" value="P:protein refolding"/>
    <property type="evidence" value="ECO:0007669"/>
    <property type="project" value="TreeGrafter"/>
</dbReference>
<dbReference type="FunFam" id="2.60.260.20:FF:000013">
    <property type="entry name" value="DnaJ subfamily B member 11"/>
    <property type="match status" value="1"/>
</dbReference>
<evidence type="ECO:0000313" key="3">
    <source>
        <dbReference type="EMBL" id="CAB4133619.1"/>
    </source>
</evidence>
<name>A0A6J5LPF6_9CAUD</name>
<dbReference type="PANTHER" id="PTHR43096">
    <property type="entry name" value="DNAJ HOMOLOG 1, MITOCHONDRIAL-RELATED"/>
    <property type="match status" value="1"/>
</dbReference>